<protein>
    <submittedName>
        <fullName evidence="1">IncF plasmid conjugative transfer pilus assemblyprotein TraW</fullName>
    </submittedName>
</protein>
<evidence type="ECO:0000313" key="1">
    <source>
        <dbReference type="EMBL" id="AKN35843.1"/>
    </source>
</evidence>
<sequence>MSLMALSPFVSAKDFGTTGQTFGLAEVNMTVWIEQRLAQKEADGTLDRFHAQLKQAVTGYVAQPPAVKGLHRASRDRRFTVDPTLTVKRDITDHDGHIMVKAGTRVNPFERLGRPYTRKLAFFDGRDAAQVQWASRLAKQYPTQVTLILVGGNIERTRQALTQAVWFDQNGYITQKLRITAVPALAMACGVQWCIDEFKVETKS</sequence>
<organism evidence="1">
    <name type="scientific">Vibrio tasmaniensis</name>
    <dbReference type="NCBI Taxonomy" id="212663"/>
    <lineage>
        <taxon>Bacteria</taxon>
        <taxon>Pseudomonadati</taxon>
        <taxon>Pseudomonadota</taxon>
        <taxon>Gammaproteobacteria</taxon>
        <taxon>Vibrionales</taxon>
        <taxon>Vibrionaceae</taxon>
        <taxon>Vibrio</taxon>
    </lineage>
</organism>
<accession>A0A0H3ZIT6</accession>
<dbReference type="InterPro" id="IPR014114">
    <property type="entry name" value="TraW"/>
</dbReference>
<dbReference type="EMBL" id="KP795454">
    <property type="protein sequence ID" value="AKN35843.1"/>
    <property type="molecule type" value="Genomic_DNA"/>
</dbReference>
<dbReference type="AlphaFoldDB" id="A0A0H3ZIT6"/>
<reference evidence="1" key="1">
    <citation type="journal article" date="2015" name="MBio">
        <title>Eco-Evolutionary Dynamics of Episomes among Ecologically Cohesive Bacterial Populations.</title>
        <authorList>
            <person name="Xue H."/>
            <person name="Cordero O.X."/>
            <person name="Camas F.M."/>
            <person name="Trimble W."/>
            <person name="Meyer F."/>
            <person name="Guglielmini J."/>
            <person name="Rocha E.P."/>
            <person name="Polz M.F."/>
        </authorList>
    </citation>
    <scope>NUCLEOTIDE SEQUENCE</scope>
    <source>
        <strain evidence="1">FF_112</strain>
    </source>
</reference>
<proteinExistence type="predicted"/>
<dbReference type="NCBIfam" id="TIGR02743">
    <property type="entry name" value="TraW"/>
    <property type="match status" value="1"/>
</dbReference>
<name>A0A0H3ZIT6_9VIBR</name>